<organism evidence="1">
    <name type="scientific">viral metagenome</name>
    <dbReference type="NCBI Taxonomy" id="1070528"/>
    <lineage>
        <taxon>unclassified sequences</taxon>
        <taxon>metagenomes</taxon>
        <taxon>organismal metagenomes</taxon>
    </lineage>
</organism>
<proteinExistence type="predicted"/>
<dbReference type="AlphaFoldDB" id="A0A6C0DUM9"/>
<protein>
    <submittedName>
        <fullName evidence="1">Uncharacterized protein</fullName>
    </submittedName>
</protein>
<accession>A0A6C0DUM9</accession>
<evidence type="ECO:0000313" key="1">
    <source>
        <dbReference type="EMBL" id="QHT19953.1"/>
    </source>
</evidence>
<reference evidence="1" key="1">
    <citation type="journal article" date="2020" name="Nature">
        <title>Giant virus diversity and host interactions through global metagenomics.</title>
        <authorList>
            <person name="Schulz F."/>
            <person name="Roux S."/>
            <person name="Paez-Espino D."/>
            <person name="Jungbluth S."/>
            <person name="Walsh D.A."/>
            <person name="Denef V.J."/>
            <person name="McMahon K.D."/>
            <person name="Konstantinidis K.T."/>
            <person name="Eloe-Fadrosh E.A."/>
            <person name="Kyrpides N.C."/>
            <person name="Woyke T."/>
        </authorList>
    </citation>
    <scope>NUCLEOTIDE SEQUENCE</scope>
    <source>
        <strain evidence="1">GVMAG-M-3300023174-5</strain>
    </source>
</reference>
<dbReference type="EMBL" id="MN739672">
    <property type="protein sequence ID" value="QHT19953.1"/>
    <property type="molecule type" value="Genomic_DNA"/>
</dbReference>
<sequence>MDFSIWASKLPTELKNNILEYDKHFKIRKGIAVNIIPRDDYRYRITYKKNITEKNVDEHGSTYDVDLGKNLHLLLHYFRNDDSYIFSFVKRYELLHYDVELGNGPVM</sequence>
<name>A0A6C0DUM9_9ZZZZ</name>